<dbReference type="PANTHER" id="PTHR42776:SF27">
    <property type="entry name" value="DIPEPTIDYL PEPTIDASE FAMILY MEMBER 6"/>
    <property type="match status" value="1"/>
</dbReference>
<keyword evidence="2" id="KW-0732">Signal</keyword>
<evidence type="ECO:0000256" key="2">
    <source>
        <dbReference type="SAM" id="SignalP"/>
    </source>
</evidence>
<dbReference type="InterPro" id="IPR029058">
    <property type="entry name" value="AB_hydrolase_fold"/>
</dbReference>
<keyword evidence="5" id="KW-1185">Reference proteome</keyword>
<protein>
    <submittedName>
        <fullName evidence="4">S9 family peptidase</fullName>
    </submittedName>
</protein>
<dbReference type="GO" id="GO:0006508">
    <property type="term" value="P:proteolysis"/>
    <property type="evidence" value="ECO:0007669"/>
    <property type="project" value="InterPro"/>
</dbReference>
<dbReference type="Gene3D" id="3.40.50.1820">
    <property type="entry name" value="alpha/beta hydrolase"/>
    <property type="match status" value="1"/>
</dbReference>
<dbReference type="Proteomes" id="UP000585665">
    <property type="component" value="Unassembled WGS sequence"/>
</dbReference>
<reference evidence="4 5" key="1">
    <citation type="submission" date="2020-06" db="EMBL/GenBank/DDBJ databases">
        <title>Description of novel acetic acid bacteria.</title>
        <authorList>
            <person name="Sombolestani A."/>
        </authorList>
    </citation>
    <scope>NUCLEOTIDE SEQUENCE [LARGE SCALE GENOMIC DNA]</scope>
    <source>
        <strain evidence="4 5">LMG 27010</strain>
    </source>
</reference>
<evidence type="ECO:0000313" key="4">
    <source>
        <dbReference type="EMBL" id="NVN39259.1"/>
    </source>
</evidence>
<dbReference type="InterPro" id="IPR001375">
    <property type="entry name" value="Peptidase_S9_cat"/>
</dbReference>
<feature type="chain" id="PRO_5032788403" evidence="2">
    <location>
        <begin position="25"/>
        <end position="646"/>
    </location>
</feature>
<evidence type="ECO:0000313" key="5">
    <source>
        <dbReference type="Proteomes" id="UP000585665"/>
    </source>
</evidence>
<dbReference type="AlphaFoldDB" id="A0A850P996"/>
<name>A0A850P996_9PROT</name>
<dbReference type="Pfam" id="PF00326">
    <property type="entry name" value="Peptidase_S9"/>
    <property type="match status" value="1"/>
</dbReference>
<sequence>MTRLPLRALTVLLGILSCGHGAVAAPHGPTRFADVVLSPDGTQVASLEQGAAGGTVLMLRGTGDGRARTVTLPCSVAGCVPTAAAFAPGGHSLVVVTTDADGSSSLFGMTAQGVHPALILHFDGVIDRPVFDATGNLSVLATLHPAKRPGATQASAVRAGDMNVQPDEQRIARIDGGAVHFVSDAGRYVYDYDPLPGGGYIAVSAAGDGDANYWVATLDRIAPDGVTTTLFHPPQTMQLAQPRVSPDGRTAAFIGGLMSDFGSTGGDVYTLALDANAAPVNRMVKEARAMTATAVGWQCGAGLSATVQHETEFALLALDGERPRVMWHGGGSVGLGQRSHAIACAGGAAVTVREDFDRAPELAAALVEDGRLTAFHDVTQLNRGLAGGVKALSLTWKSDGVSVQGWYLRAPGMTAAQHPLIIDVHGGPSAAWVPRFGVGPTETALLARGYDLLLPNPRGSFGQGEAFASAVVHDYGGGPLRDILAGIDAVAGTFPVDERRLGLIGYSYGGYMAMWAPTQTDRFAAVAAGGGVSDWLSIEGEQGIVTSDIPFFGASIYDNPEPYLAASPVLHMKTMHTPAFVYVGERDIECPMPQSQEYVQALRVLGVPYSYVVYPGLGHGLADPGARADVATRTANWFARWFAGRG</sequence>
<dbReference type="EMBL" id="JABXXR010000005">
    <property type="protein sequence ID" value="NVN39259.1"/>
    <property type="molecule type" value="Genomic_DNA"/>
</dbReference>
<dbReference type="PROSITE" id="PS51257">
    <property type="entry name" value="PROKAR_LIPOPROTEIN"/>
    <property type="match status" value="1"/>
</dbReference>
<dbReference type="GO" id="GO:0004252">
    <property type="term" value="F:serine-type endopeptidase activity"/>
    <property type="evidence" value="ECO:0007669"/>
    <property type="project" value="TreeGrafter"/>
</dbReference>
<dbReference type="InterPro" id="IPR011042">
    <property type="entry name" value="6-blade_b-propeller_TolB-like"/>
</dbReference>
<feature type="domain" description="Peptidase S9 prolyl oligopeptidase catalytic" evidence="3">
    <location>
        <begin position="442"/>
        <end position="643"/>
    </location>
</feature>
<accession>A0A850P996</accession>
<dbReference type="RefSeq" id="WP_176612272.1">
    <property type="nucleotide sequence ID" value="NZ_JABXXR010000005.1"/>
</dbReference>
<dbReference type="Gene3D" id="2.120.10.30">
    <property type="entry name" value="TolB, C-terminal domain"/>
    <property type="match status" value="1"/>
</dbReference>
<keyword evidence="1" id="KW-0378">Hydrolase</keyword>
<gene>
    <name evidence="4" type="ORF">HUK82_01590</name>
</gene>
<feature type="signal peptide" evidence="2">
    <location>
        <begin position="1"/>
        <end position="24"/>
    </location>
</feature>
<dbReference type="PANTHER" id="PTHR42776">
    <property type="entry name" value="SERINE PEPTIDASE S9 FAMILY MEMBER"/>
    <property type="match status" value="1"/>
</dbReference>
<evidence type="ECO:0000259" key="3">
    <source>
        <dbReference type="Pfam" id="PF00326"/>
    </source>
</evidence>
<dbReference type="SUPFAM" id="SSF53474">
    <property type="entry name" value="alpha/beta-Hydrolases"/>
    <property type="match status" value="1"/>
</dbReference>
<evidence type="ECO:0000256" key="1">
    <source>
        <dbReference type="ARBA" id="ARBA00022801"/>
    </source>
</evidence>
<organism evidence="4 5">
    <name type="scientific">Ameyamaea chiangmaiensis</name>
    <dbReference type="NCBI Taxonomy" id="442969"/>
    <lineage>
        <taxon>Bacteria</taxon>
        <taxon>Pseudomonadati</taxon>
        <taxon>Pseudomonadota</taxon>
        <taxon>Alphaproteobacteria</taxon>
        <taxon>Acetobacterales</taxon>
        <taxon>Acetobacteraceae</taxon>
        <taxon>Ameyamaea</taxon>
    </lineage>
</organism>
<comment type="caution">
    <text evidence="4">The sequence shown here is derived from an EMBL/GenBank/DDBJ whole genome shotgun (WGS) entry which is preliminary data.</text>
</comment>
<dbReference type="SUPFAM" id="SSF82171">
    <property type="entry name" value="DPP6 N-terminal domain-like"/>
    <property type="match status" value="1"/>
</dbReference>
<proteinExistence type="predicted"/>